<name>A0A9P4MLS0_9PEZI</name>
<keyword evidence="3" id="KW-0238">DNA-binding</keyword>
<evidence type="ECO:0000313" key="7">
    <source>
        <dbReference type="EMBL" id="KAF2157588.1"/>
    </source>
</evidence>
<dbReference type="PANTHER" id="PTHR46910">
    <property type="entry name" value="TRANSCRIPTION FACTOR PDR1"/>
    <property type="match status" value="1"/>
</dbReference>
<sequence>MHNAMAEQLSCDACRRSKTRCSKEKPTCAKCHSKGYECVYHPRAQRTRRKNPLKSVLERLQHLEEHGAVRRPPRELIPKLEQPPPPPPMPLSQQQSDYRSPSKDAALSQSPVASLSSVRSIYITPESTTSTGMWTKEASDKVRDVTNAPNDPISLDIDRETAQRWLDLALAKNMFFRFLGLIDLEILKAMPGLIDSGYVRFDPSVLLIYYMLLYQGSYDDELPRVCYWRHRIFRHCLNTLPDFTQSAKLTDMDFTASFLVLWTSIGAFNNLSHWNLFCQTCHIATQLGIHDLESHPEDGDDTIKDDTRRILFWQLLRMECWFRAFLNKPPVLTAKPWNVNLPSVSINGAWADAMDATLATICMLHAKLTLVITDCCKITDDENKSQGEARASMEKAIEQIRGLVVDWQMEESFEKVPGAKHKFFYADPLIFSYCLIIQLVRKIGIHAHPKLLNESRRYARRILAIMIMLGEGESPIPEYRGLTLSIVSANPYIPFFHLRDAAIADTDRETARQDFDLLEAWARFVLDGVTAQGFHMTVPYAQHLCEISRDEGLHISPVV</sequence>
<dbReference type="PRINTS" id="PR00755">
    <property type="entry name" value="AFLATOXINBRP"/>
</dbReference>
<proteinExistence type="predicted"/>
<organism evidence="7 8">
    <name type="scientific">Myriangium duriaei CBS 260.36</name>
    <dbReference type="NCBI Taxonomy" id="1168546"/>
    <lineage>
        <taxon>Eukaryota</taxon>
        <taxon>Fungi</taxon>
        <taxon>Dikarya</taxon>
        <taxon>Ascomycota</taxon>
        <taxon>Pezizomycotina</taxon>
        <taxon>Dothideomycetes</taxon>
        <taxon>Dothideomycetidae</taxon>
        <taxon>Myriangiales</taxon>
        <taxon>Myriangiaceae</taxon>
        <taxon>Myriangium</taxon>
    </lineage>
</organism>
<dbReference type="GO" id="GO:0008270">
    <property type="term" value="F:zinc ion binding"/>
    <property type="evidence" value="ECO:0007669"/>
    <property type="project" value="InterPro"/>
</dbReference>
<dbReference type="CDD" id="cd12148">
    <property type="entry name" value="fungal_TF_MHR"/>
    <property type="match status" value="1"/>
</dbReference>
<dbReference type="GO" id="GO:0005634">
    <property type="term" value="C:nucleus"/>
    <property type="evidence" value="ECO:0007669"/>
    <property type="project" value="UniProtKB-SubCell"/>
</dbReference>
<dbReference type="PROSITE" id="PS50048">
    <property type="entry name" value="ZN2_CY6_FUNGAL_2"/>
    <property type="match status" value="1"/>
</dbReference>
<dbReference type="GO" id="GO:0000981">
    <property type="term" value="F:DNA-binding transcription factor activity, RNA polymerase II-specific"/>
    <property type="evidence" value="ECO:0007669"/>
    <property type="project" value="InterPro"/>
</dbReference>
<protein>
    <recommendedName>
        <fullName evidence="6">Zn(2)-C6 fungal-type domain-containing protein</fullName>
    </recommendedName>
</protein>
<keyword evidence="8" id="KW-1185">Reference proteome</keyword>
<dbReference type="InterPro" id="IPR001138">
    <property type="entry name" value="Zn2Cys6_DnaBD"/>
</dbReference>
<accession>A0A9P4MLS0</accession>
<gene>
    <name evidence="7" type="ORF">K461DRAFT_20997</name>
</gene>
<feature type="compositionally biased region" description="Basic and acidic residues" evidence="5">
    <location>
        <begin position="64"/>
        <end position="78"/>
    </location>
</feature>
<dbReference type="PROSITE" id="PS00463">
    <property type="entry name" value="ZN2_CY6_FUNGAL_1"/>
    <property type="match status" value="1"/>
</dbReference>
<evidence type="ECO:0000256" key="4">
    <source>
        <dbReference type="ARBA" id="ARBA00023242"/>
    </source>
</evidence>
<evidence type="ECO:0000256" key="5">
    <source>
        <dbReference type="SAM" id="MobiDB-lite"/>
    </source>
</evidence>
<dbReference type="Proteomes" id="UP000799439">
    <property type="component" value="Unassembled WGS sequence"/>
</dbReference>
<keyword evidence="4" id="KW-0539">Nucleus</keyword>
<evidence type="ECO:0000313" key="8">
    <source>
        <dbReference type="Proteomes" id="UP000799439"/>
    </source>
</evidence>
<dbReference type="SUPFAM" id="SSF57701">
    <property type="entry name" value="Zn2/Cys6 DNA-binding domain"/>
    <property type="match status" value="1"/>
</dbReference>
<dbReference type="AlphaFoldDB" id="A0A9P4MLS0"/>
<feature type="region of interest" description="Disordered" evidence="5">
    <location>
        <begin position="64"/>
        <end position="111"/>
    </location>
</feature>
<dbReference type="Pfam" id="PF00172">
    <property type="entry name" value="Zn_clus"/>
    <property type="match status" value="1"/>
</dbReference>
<evidence type="ECO:0000256" key="1">
    <source>
        <dbReference type="ARBA" id="ARBA00004123"/>
    </source>
</evidence>
<evidence type="ECO:0000259" key="6">
    <source>
        <dbReference type="PROSITE" id="PS50048"/>
    </source>
</evidence>
<dbReference type="CDD" id="cd00067">
    <property type="entry name" value="GAL4"/>
    <property type="match status" value="1"/>
</dbReference>
<comment type="subcellular location">
    <subcellularLocation>
        <location evidence="1">Nucleus</location>
    </subcellularLocation>
</comment>
<dbReference type="OrthoDB" id="39175at2759"/>
<reference evidence="7" key="1">
    <citation type="journal article" date="2020" name="Stud. Mycol.">
        <title>101 Dothideomycetes genomes: a test case for predicting lifestyles and emergence of pathogens.</title>
        <authorList>
            <person name="Haridas S."/>
            <person name="Albert R."/>
            <person name="Binder M."/>
            <person name="Bloem J."/>
            <person name="Labutti K."/>
            <person name="Salamov A."/>
            <person name="Andreopoulos B."/>
            <person name="Baker S."/>
            <person name="Barry K."/>
            <person name="Bills G."/>
            <person name="Bluhm B."/>
            <person name="Cannon C."/>
            <person name="Castanera R."/>
            <person name="Culley D."/>
            <person name="Daum C."/>
            <person name="Ezra D."/>
            <person name="Gonzalez J."/>
            <person name="Henrissat B."/>
            <person name="Kuo A."/>
            <person name="Liang C."/>
            <person name="Lipzen A."/>
            <person name="Lutzoni F."/>
            <person name="Magnuson J."/>
            <person name="Mondo S."/>
            <person name="Nolan M."/>
            <person name="Ohm R."/>
            <person name="Pangilinan J."/>
            <person name="Park H.-J."/>
            <person name="Ramirez L."/>
            <person name="Alfaro M."/>
            <person name="Sun H."/>
            <person name="Tritt A."/>
            <person name="Yoshinaga Y."/>
            <person name="Zwiers L.-H."/>
            <person name="Turgeon B."/>
            <person name="Goodwin S."/>
            <person name="Spatafora J."/>
            <person name="Crous P."/>
            <person name="Grigoriev I."/>
        </authorList>
    </citation>
    <scope>NUCLEOTIDE SEQUENCE</scope>
    <source>
        <strain evidence="7">CBS 260.36</strain>
    </source>
</reference>
<dbReference type="GO" id="GO:0003677">
    <property type="term" value="F:DNA binding"/>
    <property type="evidence" value="ECO:0007669"/>
    <property type="project" value="UniProtKB-KW"/>
</dbReference>
<dbReference type="SMART" id="SM00066">
    <property type="entry name" value="GAL4"/>
    <property type="match status" value="1"/>
</dbReference>
<evidence type="ECO:0000256" key="2">
    <source>
        <dbReference type="ARBA" id="ARBA00022723"/>
    </source>
</evidence>
<keyword evidence="2" id="KW-0479">Metal-binding</keyword>
<comment type="caution">
    <text evidence="7">The sequence shown here is derived from an EMBL/GenBank/DDBJ whole genome shotgun (WGS) entry which is preliminary data.</text>
</comment>
<feature type="compositionally biased region" description="Pro residues" evidence="5">
    <location>
        <begin position="81"/>
        <end position="90"/>
    </location>
</feature>
<feature type="domain" description="Zn(2)-C6 fungal-type" evidence="6">
    <location>
        <begin position="10"/>
        <end position="40"/>
    </location>
</feature>
<dbReference type="Gene3D" id="4.10.240.10">
    <property type="entry name" value="Zn(2)-C6 fungal-type DNA-binding domain"/>
    <property type="match status" value="1"/>
</dbReference>
<dbReference type="InterPro" id="IPR036864">
    <property type="entry name" value="Zn2-C6_fun-type_DNA-bd_sf"/>
</dbReference>
<dbReference type="EMBL" id="ML996081">
    <property type="protein sequence ID" value="KAF2157588.1"/>
    <property type="molecule type" value="Genomic_DNA"/>
</dbReference>
<dbReference type="PANTHER" id="PTHR46910:SF3">
    <property type="entry name" value="HALOTOLERANCE PROTEIN 9-RELATED"/>
    <property type="match status" value="1"/>
</dbReference>
<evidence type="ECO:0000256" key="3">
    <source>
        <dbReference type="ARBA" id="ARBA00023125"/>
    </source>
</evidence>
<dbReference type="InterPro" id="IPR050987">
    <property type="entry name" value="AtrR-like"/>
</dbReference>